<dbReference type="EMBL" id="BNJG01000003">
    <property type="protein sequence ID" value="GHO58633.1"/>
    <property type="molecule type" value="Genomic_DNA"/>
</dbReference>
<dbReference type="InterPro" id="IPR002912">
    <property type="entry name" value="ACT_dom"/>
</dbReference>
<dbReference type="InterPro" id="IPR044561">
    <property type="entry name" value="ACT_ThrD-II-like"/>
</dbReference>
<dbReference type="Proteomes" id="UP000654345">
    <property type="component" value="Unassembled WGS sequence"/>
</dbReference>
<dbReference type="PROSITE" id="PS51671">
    <property type="entry name" value="ACT"/>
    <property type="match status" value="1"/>
</dbReference>
<dbReference type="InterPro" id="IPR036052">
    <property type="entry name" value="TrpB-like_PALP_sf"/>
</dbReference>
<evidence type="ECO:0000256" key="2">
    <source>
        <dbReference type="ARBA" id="ARBA00010869"/>
    </source>
</evidence>
<evidence type="ECO:0000256" key="5">
    <source>
        <dbReference type="ARBA" id="ARBA00023239"/>
    </source>
</evidence>
<dbReference type="PANTHER" id="PTHR48078">
    <property type="entry name" value="THREONINE DEHYDRATASE, MITOCHONDRIAL-RELATED"/>
    <property type="match status" value="1"/>
</dbReference>
<protein>
    <recommendedName>
        <fullName evidence="3">threonine ammonia-lyase</fullName>
        <ecNumber evidence="3">4.3.1.19</ecNumber>
    </recommendedName>
</protein>
<dbReference type="SUPFAM" id="SSF55021">
    <property type="entry name" value="ACT-like"/>
    <property type="match status" value="1"/>
</dbReference>
<keyword evidence="4" id="KW-0663">Pyridoxal phosphate</keyword>
<dbReference type="Pfam" id="PF00291">
    <property type="entry name" value="PALP"/>
    <property type="match status" value="1"/>
</dbReference>
<dbReference type="NCBIfam" id="TIGR01127">
    <property type="entry name" value="ilvA_1Cterm"/>
    <property type="match status" value="1"/>
</dbReference>
<dbReference type="EC" id="4.3.1.19" evidence="3"/>
<dbReference type="CDD" id="cd01562">
    <property type="entry name" value="Thr-dehyd"/>
    <property type="match status" value="1"/>
</dbReference>
<proteinExistence type="inferred from homology"/>
<dbReference type="PANTHER" id="PTHR48078:SF6">
    <property type="entry name" value="L-THREONINE DEHYDRATASE CATABOLIC TDCB"/>
    <property type="match status" value="1"/>
</dbReference>
<name>A0ABQ3V0Z1_9CHLR</name>
<evidence type="ECO:0000313" key="8">
    <source>
        <dbReference type="Proteomes" id="UP000654345"/>
    </source>
</evidence>
<feature type="domain" description="ACT" evidence="6">
    <location>
        <begin position="361"/>
        <end position="440"/>
    </location>
</feature>
<comment type="cofactor">
    <cofactor evidence="1">
        <name>pyridoxal 5'-phosphate</name>
        <dbReference type="ChEBI" id="CHEBI:597326"/>
    </cofactor>
</comment>
<dbReference type="InterPro" id="IPR050147">
    <property type="entry name" value="Ser/Thr_Dehydratase"/>
</dbReference>
<organism evidence="7 8">
    <name type="scientific">Ktedonobacter robiniae</name>
    <dbReference type="NCBI Taxonomy" id="2778365"/>
    <lineage>
        <taxon>Bacteria</taxon>
        <taxon>Bacillati</taxon>
        <taxon>Chloroflexota</taxon>
        <taxon>Ktedonobacteria</taxon>
        <taxon>Ktedonobacterales</taxon>
        <taxon>Ktedonobacteraceae</taxon>
        <taxon>Ktedonobacter</taxon>
    </lineage>
</organism>
<dbReference type="InterPro" id="IPR001926">
    <property type="entry name" value="TrpB-like_PALP"/>
</dbReference>
<keyword evidence="5" id="KW-0456">Lyase</keyword>
<comment type="similarity">
    <text evidence="2">Belongs to the serine/threonine dehydratase family.</text>
</comment>
<evidence type="ECO:0000313" key="7">
    <source>
        <dbReference type="EMBL" id="GHO58633.1"/>
    </source>
</evidence>
<dbReference type="Gene3D" id="3.40.50.1100">
    <property type="match status" value="2"/>
</dbReference>
<evidence type="ECO:0000256" key="3">
    <source>
        <dbReference type="ARBA" id="ARBA00012096"/>
    </source>
</evidence>
<evidence type="ECO:0000259" key="6">
    <source>
        <dbReference type="PROSITE" id="PS51671"/>
    </source>
</evidence>
<dbReference type="SUPFAM" id="SSF53686">
    <property type="entry name" value="Tryptophan synthase beta subunit-like PLP-dependent enzymes"/>
    <property type="match status" value="1"/>
</dbReference>
<gene>
    <name evidence="7" type="ORF">KSB_71080</name>
</gene>
<dbReference type="RefSeq" id="WP_201374894.1">
    <property type="nucleotide sequence ID" value="NZ_BNJG01000003.1"/>
</dbReference>
<keyword evidence="8" id="KW-1185">Reference proteome</keyword>
<accession>A0ABQ3V0Z1</accession>
<evidence type="ECO:0000256" key="4">
    <source>
        <dbReference type="ARBA" id="ARBA00022898"/>
    </source>
</evidence>
<dbReference type="InterPro" id="IPR005789">
    <property type="entry name" value="Thr_deHydtase_catblc"/>
</dbReference>
<evidence type="ECO:0000256" key="1">
    <source>
        <dbReference type="ARBA" id="ARBA00001933"/>
    </source>
</evidence>
<reference evidence="7 8" key="1">
    <citation type="journal article" date="2021" name="Int. J. Syst. Evol. Microbiol.">
        <title>Reticulibacter mediterranei gen. nov., sp. nov., within the new family Reticulibacteraceae fam. nov., and Ktedonospora formicarum gen. nov., sp. nov., Ktedonobacter robiniae sp. nov., Dictyobacter formicarum sp. nov. and Dictyobacter arantiisoli sp. nov., belonging to the class Ktedonobacteria.</title>
        <authorList>
            <person name="Yabe S."/>
            <person name="Zheng Y."/>
            <person name="Wang C.M."/>
            <person name="Sakai Y."/>
            <person name="Abe K."/>
            <person name="Yokota A."/>
            <person name="Donadio S."/>
            <person name="Cavaletti L."/>
            <person name="Monciardini P."/>
        </authorList>
    </citation>
    <scope>NUCLEOTIDE SEQUENCE [LARGE SCALE GENOMIC DNA]</scope>
    <source>
        <strain evidence="7 8">SOSP1-30</strain>
    </source>
</reference>
<sequence length="446" mass="47375">MSATENSTSKDVNALSLNAQIAPVSERTREAYRVPVAFADIWQASQFLFPLIEHTPLVYSRDLSALTGAKVHLKFEQMQRGGSFKVRGATYKMSRLSEEQRKAGVITASAGNHAQGVAIAAASYGIPCTIVVPENASLTKVTATQSYGAKVVLAGATYDDAVQHCVEMQKELGATYIPAFDDIDVVTGQGTLGLEMLNEVPSADAIVVPIGGGGLIAGIAIAARAMKPTIKIIGVEADGAASMRASIRAGKLTTLPALATIADGIAIKQPGKVTFPIIQHLVDDIVLVTDEQIIHAALFLMEKHKILVEGAGASAVAALMSGTLQLPGQEVLIPLTGGNIDTNLLGRFAEHGLINANRHFALRASFPDRPGELARMLNIIAAMRVNIIDVHYQHVSAQLPFMQHEAMITLETRNRAQCEELLQVLRAAGFAVEEAQAIQPVAPLNS</sequence>
<dbReference type="InterPro" id="IPR045865">
    <property type="entry name" value="ACT-like_dom_sf"/>
</dbReference>
<comment type="caution">
    <text evidence="7">The sequence shown here is derived from an EMBL/GenBank/DDBJ whole genome shotgun (WGS) entry which is preliminary data.</text>
</comment>
<dbReference type="Gene3D" id="3.30.70.260">
    <property type="match status" value="1"/>
</dbReference>
<dbReference type="CDD" id="cd04886">
    <property type="entry name" value="ACT_ThrD-II-like"/>
    <property type="match status" value="1"/>
</dbReference>